<evidence type="ECO:0000313" key="1">
    <source>
        <dbReference type="EMBL" id="KJL45741.1"/>
    </source>
</evidence>
<dbReference type="Proteomes" id="UP000034098">
    <property type="component" value="Unassembled WGS sequence"/>
</dbReference>
<dbReference type="AlphaFoldDB" id="A0A0M2HGE3"/>
<comment type="caution">
    <text evidence="1">The sequence shown here is derived from an EMBL/GenBank/DDBJ whole genome shotgun (WGS) entry which is preliminary data.</text>
</comment>
<dbReference type="EMBL" id="JYJA01000011">
    <property type="protein sequence ID" value="KJL45741.1"/>
    <property type="molecule type" value="Genomic_DNA"/>
</dbReference>
<keyword evidence="2" id="KW-1185">Reference proteome</keyword>
<name>A0A0M2HGE3_MICTR</name>
<gene>
    <name evidence="1" type="ORF">RS82_00059</name>
</gene>
<proteinExistence type="predicted"/>
<organism evidence="1 2">
    <name type="scientific">Microbacterium trichothecenolyticum</name>
    <name type="common">Aureobacterium trichothecenolyticum</name>
    <dbReference type="NCBI Taxonomy" id="69370"/>
    <lineage>
        <taxon>Bacteria</taxon>
        <taxon>Bacillati</taxon>
        <taxon>Actinomycetota</taxon>
        <taxon>Actinomycetes</taxon>
        <taxon>Micrococcales</taxon>
        <taxon>Microbacteriaceae</taxon>
        <taxon>Microbacterium</taxon>
    </lineage>
</organism>
<dbReference type="RefSeq" id="WP_045296092.1">
    <property type="nucleotide sequence ID" value="NZ_JYJA01000011.1"/>
</dbReference>
<dbReference type="OrthoDB" id="4943146at2"/>
<evidence type="ECO:0000313" key="2">
    <source>
        <dbReference type="Proteomes" id="UP000034098"/>
    </source>
</evidence>
<dbReference type="PATRIC" id="fig|69370.6.peg.60"/>
<protein>
    <submittedName>
        <fullName evidence="1">Uncharacterized protein</fullName>
    </submittedName>
</protein>
<sequence length="103" mass="11436">MGTNRRYAAQIDARMGERILQRTAETGRLETLTDSELQLDKLPMTKAPVARPVRAWVRFGGIPVRVDAEACSWTAQAVAIRFRVGDAEHRCWVWAGAVEGPDG</sequence>
<accession>A0A0M2HGE3</accession>
<reference evidence="1 2" key="1">
    <citation type="submission" date="2015-02" db="EMBL/GenBank/DDBJ databases">
        <title>Draft genome sequences of ten Microbacterium spp. with emphasis on heavy metal contaminated environments.</title>
        <authorList>
            <person name="Corretto E."/>
        </authorList>
    </citation>
    <scope>NUCLEOTIDE SEQUENCE [LARGE SCALE GENOMIC DNA]</scope>
    <source>
        <strain evidence="1 2">DSM 8608</strain>
    </source>
</reference>